<accession>A0A3Q2DHB7</accession>
<organism evidence="8 9">
    <name type="scientific">Cyprinodon variegatus</name>
    <name type="common">Sheepshead minnow</name>
    <dbReference type="NCBI Taxonomy" id="28743"/>
    <lineage>
        <taxon>Eukaryota</taxon>
        <taxon>Metazoa</taxon>
        <taxon>Chordata</taxon>
        <taxon>Craniata</taxon>
        <taxon>Vertebrata</taxon>
        <taxon>Euteleostomi</taxon>
        <taxon>Actinopterygii</taxon>
        <taxon>Neopterygii</taxon>
        <taxon>Teleostei</taxon>
        <taxon>Neoteleostei</taxon>
        <taxon>Acanthomorphata</taxon>
        <taxon>Ovalentaria</taxon>
        <taxon>Atherinomorphae</taxon>
        <taxon>Cyprinodontiformes</taxon>
        <taxon>Cyprinodontidae</taxon>
        <taxon>Cyprinodon</taxon>
    </lineage>
</organism>
<evidence type="ECO:0000256" key="5">
    <source>
        <dbReference type="ARBA" id="ARBA00023022"/>
    </source>
</evidence>
<dbReference type="Ensembl" id="ENSCVAT00000027724.1">
    <property type="protein sequence ID" value="ENSCVAP00000018691.1"/>
    <property type="gene ID" value="ENSCVAG00000022031.1"/>
</dbReference>
<dbReference type="Pfam" id="PF08107">
    <property type="entry name" value="Antimicrobial12"/>
    <property type="match status" value="1"/>
</dbReference>
<dbReference type="Proteomes" id="UP000265020">
    <property type="component" value="Unassembled WGS sequence"/>
</dbReference>
<evidence type="ECO:0000256" key="4">
    <source>
        <dbReference type="ARBA" id="ARBA00022529"/>
    </source>
</evidence>
<keyword evidence="4" id="KW-0929">Antimicrobial</keyword>
<feature type="signal peptide" evidence="7">
    <location>
        <begin position="1"/>
        <end position="22"/>
    </location>
</feature>
<evidence type="ECO:0000313" key="9">
    <source>
        <dbReference type="Proteomes" id="UP000265020"/>
    </source>
</evidence>
<feature type="chain" id="PRO_5018616537" evidence="7">
    <location>
        <begin position="23"/>
        <end position="80"/>
    </location>
</feature>
<evidence type="ECO:0000256" key="7">
    <source>
        <dbReference type="SAM" id="SignalP"/>
    </source>
</evidence>
<keyword evidence="3" id="KW-0964">Secreted</keyword>
<dbReference type="InterPro" id="IPR012515">
    <property type="entry name" value="Antimicrobial12"/>
</dbReference>
<feature type="transmembrane region" description="Helical" evidence="6">
    <location>
        <begin position="26"/>
        <end position="45"/>
    </location>
</feature>
<dbReference type="GeneTree" id="ENSGT01000000215193"/>
<keyword evidence="6" id="KW-1133">Transmembrane helix</keyword>
<sequence length="80" mass="8868">MKLSLVFLVLSMVVMMAEPGEGIFGLIAGVASGIGHAIHGISNLIKKRRRGVDQSDQDQLEQQQLDKLLFKHKLAENHFN</sequence>
<comment type="subcellular location">
    <subcellularLocation>
        <location evidence="1">Secreted</location>
    </subcellularLocation>
</comment>
<evidence type="ECO:0000256" key="1">
    <source>
        <dbReference type="ARBA" id="ARBA00004613"/>
    </source>
</evidence>
<proteinExistence type="inferred from homology"/>
<evidence type="ECO:0000256" key="3">
    <source>
        <dbReference type="ARBA" id="ARBA00022525"/>
    </source>
</evidence>
<reference evidence="8" key="1">
    <citation type="submission" date="2025-08" db="UniProtKB">
        <authorList>
            <consortium name="Ensembl"/>
        </authorList>
    </citation>
    <scope>IDENTIFICATION</scope>
</reference>
<keyword evidence="6" id="KW-0812">Transmembrane</keyword>
<reference evidence="8" key="2">
    <citation type="submission" date="2025-09" db="UniProtKB">
        <authorList>
            <consortium name="Ensembl"/>
        </authorList>
    </citation>
    <scope>IDENTIFICATION</scope>
</reference>
<protein>
    <submittedName>
        <fullName evidence="8">Uncharacterized protein</fullName>
    </submittedName>
</protein>
<dbReference type="GO" id="GO:0005576">
    <property type="term" value="C:extracellular region"/>
    <property type="evidence" value="ECO:0007669"/>
    <property type="project" value="UniProtKB-SubCell"/>
</dbReference>
<keyword evidence="5" id="KW-0044">Antibiotic</keyword>
<keyword evidence="6" id="KW-0472">Membrane</keyword>
<keyword evidence="7" id="KW-0732">Signal</keyword>
<keyword evidence="9" id="KW-1185">Reference proteome</keyword>
<dbReference type="AlphaFoldDB" id="A0A3Q2DHB7"/>
<evidence type="ECO:0000256" key="2">
    <source>
        <dbReference type="ARBA" id="ARBA00007419"/>
    </source>
</evidence>
<dbReference type="OMA" id="HHIISGI"/>
<evidence type="ECO:0000256" key="6">
    <source>
        <dbReference type="SAM" id="Phobius"/>
    </source>
</evidence>
<name>A0A3Q2DHB7_CYPVA</name>
<comment type="similarity">
    <text evidence="2">Belongs to the pleurocidin family.</text>
</comment>
<evidence type="ECO:0000313" key="8">
    <source>
        <dbReference type="Ensembl" id="ENSCVAP00000018691.1"/>
    </source>
</evidence>
<dbReference type="GO" id="GO:0042742">
    <property type="term" value="P:defense response to bacterium"/>
    <property type="evidence" value="ECO:0007669"/>
    <property type="project" value="UniProtKB-KW"/>
</dbReference>